<accession>A0A437SXW9</accession>
<organism evidence="1 2">
    <name type="scientific">Lactobacillus xujianguonis</name>
    <dbReference type="NCBI Taxonomy" id="2495899"/>
    <lineage>
        <taxon>Bacteria</taxon>
        <taxon>Bacillati</taxon>
        <taxon>Bacillota</taxon>
        <taxon>Bacilli</taxon>
        <taxon>Lactobacillales</taxon>
        <taxon>Lactobacillaceae</taxon>
        <taxon>Lactobacillus</taxon>
    </lineage>
</organism>
<keyword evidence="2" id="KW-1185">Reference proteome</keyword>
<dbReference type="AlphaFoldDB" id="A0A437SXW9"/>
<proteinExistence type="predicted"/>
<gene>
    <name evidence="1" type="ORF">EJK17_00360</name>
</gene>
<dbReference type="EMBL" id="RXIA01000001">
    <property type="protein sequence ID" value="RVU71765.1"/>
    <property type="molecule type" value="Genomic_DNA"/>
</dbReference>
<sequence length="129" mass="15383">MGLVIQALDPSKEEVLKELEYDYISYENLRINLLKALNIPFQIYKYQPTMNLIVLCFDKGALKNEYQEAFVLLTQPFYIGQTLTSHTLRTIFNYIDTSDYDKSSHTKAINTFYNFLKYSVDHNCRWYFY</sequence>
<comment type="caution">
    <text evidence="1">The sequence shown here is derived from an EMBL/GenBank/DDBJ whole genome shotgun (WGS) entry which is preliminary data.</text>
</comment>
<dbReference type="Proteomes" id="UP000288291">
    <property type="component" value="Unassembled WGS sequence"/>
</dbReference>
<evidence type="ECO:0000313" key="2">
    <source>
        <dbReference type="Proteomes" id="UP000288291"/>
    </source>
</evidence>
<dbReference type="RefSeq" id="WP_103661164.1">
    <property type="nucleotide sequence ID" value="NZ_ML136871.1"/>
</dbReference>
<name>A0A437SXW9_9LACO</name>
<protein>
    <submittedName>
        <fullName evidence="1">Uncharacterized protein</fullName>
    </submittedName>
</protein>
<evidence type="ECO:0000313" key="1">
    <source>
        <dbReference type="EMBL" id="RVU71765.1"/>
    </source>
</evidence>
<reference evidence="1 2" key="1">
    <citation type="submission" date="2018-12" db="EMBL/GenBank/DDBJ databases">
        <authorList>
            <person name="Meng J."/>
        </authorList>
    </citation>
    <scope>NUCLEOTIDE SEQUENCE [LARGE SCALE GENOMIC DNA]</scope>
    <source>
        <strain evidence="1 2">HT111-2</strain>
    </source>
</reference>